<organism evidence="2 3">
    <name type="scientific">Plasmodium knowlesi</name>
    <dbReference type="NCBI Taxonomy" id="5850"/>
    <lineage>
        <taxon>Eukaryota</taxon>
        <taxon>Sar</taxon>
        <taxon>Alveolata</taxon>
        <taxon>Apicomplexa</taxon>
        <taxon>Aconoidasida</taxon>
        <taxon>Haemosporida</taxon>
        <taxon>Plasmodiidae</taxon>
        <taxon>Plasmodium</taxon>
        <taxon>Plasmodium (Plasmodium)</taxon>
    </lineage>
</organism>
<name>A0A1Y3DKM9_PLAKN</name>
<dbReference type="VEuPathDB" id="PlasmoDB:PKNH_1241400"/>
<dbReference type="eggNOG" id="ENOG502QXI2">
    <property type="taxonomic scope" value="Eukaryota"/>
</dbReference>
<evidence type="ECO:0000313" key="3">
    <source>
        <dbReference type="Proteomes" id="UP000195012"/>
    </source>
</evidence>
<evidence type="ECO:0000313" key="2">
    <source>
        <dbReference type="EMBL" id="OTN65491.1"/>
    </source>
</evidence>
<dbReference type="EMBL" id="NETL01000025">
    <property type="protein sequence ID" value="OTN65491.1"/>
    <property type="molecule type" value="Genomic_DNA"/>
</dbReference>
<accession>A0A1Y3DKM9</accession>
<dbReference type="VEuPathDB" id="PlasmoDB:PKA1H_120046200"/>
<proteinExistence type="predicted"/>
<dbReference type="AlphaFoldDB" id="A0A1Y3DKM9"/>
<sequence>MHFEINDLNRECQKNYSSMTSQERLNLRRRIIQDALTFAYNFSYSNFSSYQYFSPMYASNTEELKNLENFVKEIKLDNRRKEEMINLARQKIPLYYFPFSNMYSEGELKYFENCVVPYVNKQEEVKQMHKYLSNAYQNYLIYNNIYKLWAEELESLNNLILFDAYRNKVKDQGDPVQEEKQEKIHINKIEKIKRRIRMHIYKDAQVTNESAQNSQEWTTQAEGTKKENINFDDWL</sequence>
<reference evidence="2 3" key="1">
    <citation type="submission" date="2017-05" db="EMBL/GenBank/DDBJ databases">
        <title>PacBio assembly of a Plasmodium knowlesi genome sequence with Hi-C correction and manual annotation of the SICAvar gene family.</title>
        <authorList>
            <person name="Lapp S.A."/>
            <person name="Geraldo J.A."/>
            <person name="Chien J.-T."/>
            <person name="Ay F."/>
            <person name="Pakala S.B."/>
            <person name="Batugedara G."/>
            <person name="Humphrey J.C."/>
            <person name="Debarry J.D."/>
            <person name="Le Roch K.G."/>
            <person name="Galinski M.R."/>
            <person name="Kissinger J.C."/>
        </authorList>
    </citation>
    <scope>NUCLEOTIDE SEQUENCE [LARGE SCALE GENOMIC DNA]</scope>
    <source>
        <strain evidence="3">Malayan Strain Pk1 (A+)</strain>
    </source>
</reference>
<gene>
    <name evidence="2" type="ORF">PKNOH_S110112400</name>
</gene>
<keyword evidence="1" id="KW-0175">Coiled coil</keyword>
<dbReference type="OrthoDB" id="386973at2759"/>
<protein>
    <submittedName>
        <fullName evidence="2">Uncharacterized protein</fullName>
    </submittedName>
</protein>
<evidence type="ECO:0000256" key="1">
    <source>
        <dbReference type="SAM" id="Coils"/>
    </source>
</evidence>
<feature type="coiled-coil region" evidence="1">
    <location>
        <begin position="64"/>
        <end position="91"/>
    </location>
</feature>
<comment type="caution">
    <text evidence="2">The sequence shown here is derived from an EMBL/GenBank/DDBJ whole genome shotgun (WGS) entry which is preliminary data.</text>
</comment>
<dbReference type="Proteomes" id="UP000195012">
    <property type="component" value="Unassembled WGS sequence"/>
</dbReference>
<dbReference type="VEuPathDB" id="PlasmoDB:PKNOH_S110112400"/>